<protein>
    <submittedName>
        <fullName evidence="1">Uncharacterized protein</fullName>
    </submittedName>
</protein>
<evidence type="ECO:0000313" key="2">
    <source>
        <dbReference type="Proteomes" id="UP000650485"/>
    </source>
</evidence>
<comment type="caution">
    <text evidence="1">The sequence shown here is derived from an EMBL/GenBank/DDBJ whole genome shotgun (WGS) entry which is preliminary data.</text>
</comment>
<proteinExistence type="predicted"/>
<gene>
    <name evidence="1" type="ORF">H7R52_08015</name>
</gene>
<evidence type="ECO:0000313" key="1">
    <source>
        <dbReference type="EMBL" id="MBC6498620.1"/>
    </source>
</evidence>
<name>A0A3R5YRQ4_WEICO</name>
<dbReference type="AlphaFoldDB" id="A0A3R5YRQ4"/>
<dbReference type="Proteomes" id="UP000650485">
    <property type="component" value="Unassembled WGS sequence"/>
</dbReference>
<dbReference type="RefSeq" id="WP_118704432.1">
    <property type="nucleotide sequence ID" value="NZ_CABJBN010000007.1"/>
</dbReference>
<reference evidence="1" key="1">
    <citation type="submission" date="2020-08" db="EMBL/GenBank/DDBJ databases">
        <title>Complete genome sequence of Weissella confusa strain FS54 provides insights into metabolic potential.</title>
        <authorList>
            <person name="Fhoula I."/>
            <person name="Najjari A."/>
            <person name="Lekired A."/>
            <person name="Bessrour-Aouam N."/>
            <person name="Jaballah S."/>
            <person name="Klibi N."/>
            <person name="Ouzari H.-I."/>
        </authorList>
    </citation>
    <scope>NUCLEOTIDE SEQUENCE</scope>
    <source>
        <strain evidence="1">FS54</strain>
    </source>
</reference>
<organism evidence="1 2">
    <name type="scientific">Weissella confusa</name>
    <name type="common">Lactobacillus confusus</name>
    <dbReference type="NCBI Taxonomy" id="1583"/>
    <lineage>
        <taxon>Bacteria</taxon>
        <taxon>Bacillati</taxon>
        <taxon>Bacillota</taxon>
        <taxon>Bacilli</taxon>
        <taxon>Lactobacillales</taxon>
        <taxon>Lactobacillaceae</taxon>
        <taxon>Weissella</taxon>
    </lineage>
</organism>
<sequence>MTSQIRVMLNQQRELMMEQRNMYLAVAEELNSKYLDVMQANKNGDSFLKAVTYDVAGQLSTSYLGLNDLNITTDQIVRRTLEFSYENDFDPLKDEIARKDPLNAVSDNYFNEISQGEAYFMEHSNKEFGASVDRSTKGQQNARKKLGTDMDMLSGKKDDTVQADHVLARASIQTPDWLGNGAREAIRQNNEDLSNFQMINGAANRIKSDNQVWQNAKTGEIIGKGEQGASTIPGGYVDITAIASPEQLNKAFVSSQERTYKAAQEVMKDPNVTTEDFVKAATVVRELETGTIDPKTGKVVEKVSNNNLSNLKRQVNKNDRVIAKDFLFNKDTRRQNYKTAGSQAVFGRNVYDKNGNVVTKKNGKPKKKGGVTDLLTGQLVYYALPPLVYEVKQFFKEKKSGYAGIIKRLGRSAGRLTKYVFSKLKDIFKNVLSALSRNFVRAFMDLLIDALKGALKKVFNVLKDLLMSIVSSIKVLTNKEMSKAEKGAAITNLLTTTLIAVGVQALFDAIPEGTIPEWISMPVQIIVTAILSALALRILEENDLFNIQRGIKLAKLRQVFDDQEAEFNAKSDEIARKDSELTQAIVDELSVLKNQTKLLSGINYYSDDAWPVLEKINDTFNMGVDFDEEWRYFASV</sequence>
<dbReference type="EMBL" id="JACSZT010000006">
    <property type="protein sequence ID" value="MBC6498620.1"/>
    <property type="molecule type" value="Genomic_DNA"/>
</dbReference>
<accession>A0A3R5YRQ4</accession>